<keyword evidence="3" id="KW-1185">Reference proteome</keyword>
<evidence type="ECO:0000313" key="2">
    <source>
        <dbReference type="EMBL" id="MDU0112258.1"/>
    </source>
</evidence>
<dbReference type="GO" id="GO:0008168">
    <property type="term" value="F:methyltransferase activity"/>
    <property type="evidence" value="ECO:0007669"/>
    <property type="project" value="UniProtKB-KW"/>
</dbReference>
<dbReference type="InterPro" id="IPR029063">
    <property type="entry name" value="SAM-dependent_MTases_sf"/>
</dbReference>
<comment type="caution">
    <text evidence="2">The sequence shown here is derived from an EMBL/GenBank/DDBJ whole genome shotgun (WGS) entry which is preliminary data.</text>
</comment>
<dbReference type="PANTHER" id="PTHR43861">
    <property type="entry name" value="TRANS-ACONITATE 2-METHYLTRANSFERASE-RELATED"/>
    <property type="match status" value="1"/>
</dbReference>
<dbReference type="RefSeq" id="WP_315946015.1">
    <property type="nucleotide sequence ID" value="NZ_JAWCUA010000003.1"/>
</dbReference>
<keyword evidence="2" id="KW-0808">Transferase</keyword>
<dbReference type="Pfam" id="PF08242">
    <property type="entry name" value="Methyltransf_12"/>
    <property type="match status" value="1"/>
</dbReference>
<evidence type="ECO:0000259" key="1">
    <source>
        <dbReference type="Pfam" id="PF08242"/>
    </source>
</evidence>
<evidence type="ECO:0000313" key="3">
    <source>
        <dbReference type="Proteomes" id="UP001257914"/>
    </source>
</evidence>
<dbReference type="CDD" id="cd02440">
    <property type="entry name" value="AdoMet_MTases"/>
    <property type="match status" value="1"/>
</dbReference>
<sequence>MSDSWDDYADGWDDNKDVQKYAQLAFNSLVQKVNCKGLNVLDFGCGTGLLTEKLSTVCNQIVAIDPSVKMAEILSQKHLTNVKVVADYLTPESILQHVELQQSFDLIVASSVCSFLPNYPKTLSLLTSLLTPNGHWVQWDWAAKNEGDFGLTKQSIEQALIISGLNKRALNVDFSMKAKEEVMDVYIAHGIKPA</sequence>
<dbReference type="Gene3D" id="3.40.50.150">
    <property type="entry name" value="Vaccinia Virus protein VP39"/>
    <property type="match status" value="1"/>
</dbReference>
<dbReference type="EC" id="2.1.-.-" evidence="2"/>
<accession>A0ABU3QXW4</accession>
<feature type="domain" description="Methyltransferase type 12" evidence="1">
    <location>
        <begin position="41"/>
        <end position="135"/>
    </location>
</feature>
<dbReference type="EMBL" id="JAWCUA010000003">
    <property type="protein sequence ID" value="MDU0112258.1"/>
    <property type="molecule type" value="Genomic_DNA"/>
</dbReference>
<dbReference type="GO" id="GO:0032259">
    <property type="term" value="P:methylation"/>
    <property type="evidence" value="ECO:0007669"/>
    <property type="project" value="UniProtKB-KW"/>
</dbReference>
<dbReference type="Proteomes" id="UP001257914">
    <property type="component" value="Unassembled WGS sequence"/>
</dbReference>
<gene>
    <name evidence="2" type="ORF">RT723_04440</name>
</gene>
<reference evidence="2 3" key="1">
    <citation type="submission" date="2023-10" db="EMBL/GenBank/DDBJ databases">
        <title>Psychrosphaera aquimaarina strain SW33 isolated from seawater.</title>
        <authorList>
            <person name="Bayburt H."/>
            <person name="Kim J.M."/>
            <person name="Choi B.J."/>
            <person name="Jeon C.O."/>
        </authorList>
    </citation>
    <scope>NUCLEOTIDE SEQUENCE [LARGE SCALE GENOMIC DNA]</scope>
    <source>
        <strain evidence="2 3">KCTC 52743</strain>
    </source>
</reference>
<dbReference type="SUPFAM" id="SSF53335">
    <property type="entry name" value="S-adenosyl-L-methionine-dependent methyltransferases"/>
    <property type="match status" value="1"/>
</dbReference>
<keyword evidence="2" id="KW-0489">Methyltransferase</keyword>
<protein>
    <submittedName>
        <fullName evidence="2">Class I SAM-dependent methyltransferase</fullName>
        <ecNumber evidence="2">2.1.-.-</ecNumber>
    </submittedName>
</protein>
<proteinExistence type="predicted"/>
<name>A0ABU3QXW4_9GAMM</name>
<organism evidence="2 3">
    <name type="scientific">Psychrosphaera aquimarina</name>
    <dbReference type="NCBI Taxonomy" id="2044854"/>
    <lineage>
        <taxon>Bacteria</taxon>
        <taxon>Pseudomonadati</taxon>
        <taxon>Pseudomonadota</taxon>
        <taxon>Gammaproteobacteria</taxon>
        <taxon>Alteromonadales</taxon>
        <taxon>Pseudoalteromonadaceae</taxon>
        <taxon>Psychrosphaera</taxon>
    </lineage>
</organism>
<dbReference type="InterPro" id="IPR013217">
    <property type="entry name" value="Methyltransf_12"/>
</dbReference>